<dbReference type="EMBL" id="MU853373">
    <property type="protein sequence ID" value="KAK4107472.1"/>
    <property type="molecule type" value="Genomic_DNA"/>
</dbReference>
<keyword evidence="4" id="KW-1133">Transmembrane helix</keyword>
<dbReference type="InterPro" id="IPR021765">
    <property type="entry name" value="UstYa-like"/>
</dbReference>
<dbReference type="RefSeq" id="XP_064665042.1">
    <property type="nucleotide sequence ID" value="XM_064813942.1"/>
</dbReference>
<protein>
    <submittedName>
        <fullName evidence="9">Uncharacterized protein</fullName>
    </submittedName>
</protein>
<accession>A0AAN6T876</accession>
<comment type="subcellular location">
    <subcellularLocation>
        <location evidence="1">Membrane</location>
        <topology evidence="1">Single-pass membrane protein</topology>
    </subcellularLocation>
</comment>
<reference evidence="9" key="2">
    <citation type="submission" date="2023-05" db="EMBL/GenBank/DDBJ databases">
        <authorList>
            <consortium name="Lawrence Berkeley National Laboratory"/>
            <person name="Steindorff A."/>
            <person name="Hensen N."/>
            <person name="Bonometti L."/>
            <person name="Westerberg I."/>
            <person name="Brannstrom I.O."/>
            <person name="Guillou S."/>
            <person name="Cros-Aarteil S."/>
            <person name="Calhoun S."/>
            <person name="Haridas S."/>
            <person name="Kuo A."/>
            <person name="Mondo S."/>
            <person name="Pangilinan J."/>
            <person name="Riley R."/>
            <person name="Labutti K."/>
            <person name="Andreopoulos B."/>
            <person name="Lipzen A."/>
            <person name="Chen C."/>
            <person name="Yanf M."/>
            <person name="Daum C."/>
            <person name="Ng V."/>
            <person name="Clum A."/>
            <person name="Ohm R."/>
            <person name="Martin F."/>
            <person name="Silar P."/>
            <person name="Natvig D."/>
            <person name="Lalanne C."/>
            <person name="Gautier V."/>
            <person name="Ament-Velasquez S.L."/>
            <person name="Kruys A."/>
            <person name="Hutchinson M.I."/>
            <person name="Powell A.J."/>
            <person name="Barry K."/>
            <person name="Miller A.N."/>
            <person name="Grigoriev I.V."/>
            <person name="Debuchy R."/>
            <person name="Gladieux P."/>
            <person name="Thoren M.H."/>
            <person name="Johannesson H."/>
        </authorList>
    </citation>
    <scope>NUCLEOTIDE SEQUENCE</scope>
    <source>
        <strain evidence="9">CBS 508.74</strain>
    </source>
</reference>
<dbReference type="PANTHER" id="PTHR33365:SF4">
    <property type="entry name" value="CYCLOCHLOROTINE BIOSYNTHESIS PROTEIN O"/>
    <property type="match status" value="1"/>
</dbReference>
<evidence type="ECO:0000256" key="4">
    <source>
        <dbReference type="ARBA" id="ARBA00022989"/>
    </source>
</evidence>
<evidence type="ECO:0000256" key="8">
    <source>
        <dbReference type="ARBA" id="ARBA00035112"/>
    </source>
</evidence>
<dbReference type="GO" id="GO:0043386">
    <property type="term" value="P:mycotoxin biosynthetic process"/>
    <property type="evidence" value="ECO:0007669"/>
    <property type="project" value="InterPro"/>
</dbReference>
<name>A0AAN6T876_9PEZI</name>
<comment type="pathway">
    <text evidence="2">Mycotoxin biosynthesis.</text>
</comment>
<evidence type="ECO:0000256" key="3">
    <source>
        <dbReference type="ARBA" id="ARBA00022692"/>
    </source>
</evidence>
<dbReference type="Pfam" id="PF11807">
    <property type="entry name" value="UstYa"/>
    <property type="match status" value="1"/>
</dbReference>
<keyword evidence="5" id="KW-0843">Virulence</keyword>
<comment type="caution">
    <text evidence="9">The sequence shown here is derived from an EMBL/GenBank/DDBJ whole genome shotgun (WGS) entry which is preliminary data.</text>
</comment>
<keyword evidence="10" id="KW-1185">Reference proteome</keyword>
<keyword evidence="7" id="KW-0325">Glycoprotein</keyword>
<dbReference type="GeneID" id="89938067"/>
<evidence type="ECO:0000256" key="7">
    <source>
        <dbReference type="ARBA" id="ARBA00023180"/>
    </source>
</evidence>
<evidence type="ECO:0000256" key="6">
    <source>
        <dbReference type="ARBA" id="ARBA00023136"/>
    </source>
</evidence>
<keyword evidence="6" id="KW-0472">Membrane</keyword>
<comment type="similarity">
    <text evidence="8">Belongs to the ustYa family.</text>
</comment>
<evidence type="ECO:0000313" key="10">
    <source>
        <dbReference type="Proteomes" id="UP001302812"/>
    </source>
</evidence>
<dbReference type="GO" id="GO:0016020">
    <property type="term" value="C:membrane"/>
    <property type="evidence" value="ECO:0007669"/>
    <property type="project" value="UniProtKB-SubCell"/>
</dbReference>
<evidence type="ECO:0000256" key="2">
    <source>
        <dbReference type="ARBA" id="ARBA00004685"/>
    </source>
</evidence>
<proteinExistence type="inferred from homology"/>
<evidence type="ECO:0000256" key="5">
    <source>
        <dbReference type="ARBA" id="ARBA00023026"/>
    </source>
</evidence>
<gene>
    <name evidence="9" type="ORF">N656DRAFT_772555</name>
</gene>
<dbReference type="PANTHER" id="PTHR33365">
    <property type="entry name" value="YALI0B05434P"/>
    <property type="match status" value="1"/>
</dbReference>
<dbReference type="Proteomes" id="UP001302812">
    <property type="component" value="Unassembled WGS sequence"/>
</dbReference>
<evidence type="ECO:0000313" key="9">
    <source>
        <dbReference type="EMBL" id="KAK4107472.1"/>
    </source>
</evidence>
<organism evidence="9 10">
    <name type="scientific">Canariomyces notabilis</name>
    <dbReference type="NCBI Taxonomy" id="2074819"/>
    <lineage>
        <taxon>Eukaryota</taxon>
        <taxon>Fungi</taxon>
        <taxon>Dikarya</taxon>
        <taxon>Ascomycota</taxon>
        <taxon>Pezizomycotina</taxon>
        <taxon>Sordariomycetes</taxon>
        <taxon>Sordariomycetidae</taxon>
        <taxon>Sordariales</taxon>
        <taxon>Chaetomiaceae</taxon>
        <taxon>Canariomyces</taxon>
    </lineage>
</organism>
<dbReference type="AlphaFoldDB" id="A0AAN6T876"/>
<sequence length="285" mass="32414">MLPTVSLEKTKYAPVSLRDDGDDPLPADVKPRPRGLWRVISQPVFPWTLAAFFASLSLFLGMLVDRDHDLWQSNQELGTFATGYATDFGPAKEFIQVSQQRFTGGAAFDENGNMFIANPGSPLFIGDPALHPEIDYNWDNLTWGRYVLITKEEAIEAWGEEYVSDEYWDKDRGGYIAGFDMFHTLHCLNHIRKSLNPSYYGTADVMTQGKYGGHPQVHQDHCIEHIRQFIMCSGDMTPVPAKYYPGLGRNYVESEMKHTCRNFEALRGFMLDRFNGQGAVRPVWN</sequence>
<keyword evidence="3" id="KW-0812">Transmembrane</keyword>
<evidence type="ECO:0000256" key="1">
    <source>
        <dbReference type="ARBA" id="ARBA00004167"/>
    </source>
</evidence>
<reference evidence="9" key="1">
    <citation type="journal article" date="2023" name="Mol. Phylogenet. Evol.">
        <title>Genome-scale phylogeny and comparative genomics of the fungal order Sordariales.</title>
        <authorList>
            <person name="Hensen N."/>
            <person name="Bonometti L."/>
            <person name="Westerberg I."/>
            <person name="Brannstrom I.O."/>
            <person name="Guillou S."/>
            <person name="Cros-Aarteil S."/>
            <person name="Calhoun S."/>
            <person name="Haridas S."/>
            <person name="Kuo A."/>
            <person name="Mondo S."/>
            <person name="Pangilinan J."/>
            <person name="Riley R."/>
            <person name="LaButti K."/>
            <person name="Andreopoulos B."/>
            <person name="Lipzen A."/>
            <person name="Chen C."/>
            <person name="Yan M."/>
            <person name="Daum C."/>
            <person name="Ng V."/>
            <person name="Clum A."/>
            <person name="Steindorff A."/>
            <person name="Ohm R.A."/>
            <person name="Martin F."/>
            <person name="Silar P."/>
            <person name="Natvig D.O."/>
            <person name="Lalanne C."/>
            <person name="Gautier V."/>
            <person name="Ament-Velasquez S.L."/>
            <person name="Kruys A."/>
            <person name="Hutchinson M.I."/>
            <person name="Powell A.J."/>
            <person name="Barry K."/>
            <person name="Miller A.N."/>
            <person name="Grigoriev I.V."/>
            <person name="Debuchy R."/>
            <person name="Gladieux P."/>
            <person name="Hiltunen Thoren M."/>
            <person name="Johannesson H."/>
        </authorList>
    </citation>
    <scope>NUCLEOTIDE SEQUENCE</scope>
    <source>
        <strain evidence="9">CBS 508.74</strain>
    </source>
</reference>